<sequence>MSQLSERSTALHQLSARELGAAYAAKDLSPVDVAEAVIERIQEREPVLNAMYRFDPQDILEQARLSEKRWATGSARGVLDGVPATVKENVARAGIPMPSGTALPNPKVPAQNAPITNRILEAGAVILGSTTMPDWGMLSSGVSSLHGISRSAWNPAWTTGGSSAGVGSAAAAGYGPLHVGTDIGGSIRLPGGWQGLATLKPSAGLIPLDAPYLGRAAGPMGRSVDDIALFMSILGQPDMRDYTARPYPAQDWESTVSSVSGLNVALHTDANAGSAVEPEILAAVQNVAALFADAGANVQTLDPFITQDMLDRLDRFWRTRSWADYRELSAENQAKVLDYIVRWCTVGSTFDGADTIRNFGAIDQMQQATIAATADFDLVISPVSPMAAFPAEQPMPVVDPLATMSHIAFTVPYNMSGQPAATVNCGFTSDGKPIGVQLSGPVGSDAAVLRAARWYESHRPVGACPQWNTLD</sequence>
<dbReference type="Gene3D" id="3.90.1300.10">
    <property type="entry name" value="Amidase signature (AS) domain"/>
    <property type="match status" value="1"/>
</dbReference>
<dbReference type="InterPro" id="IPR000120">
    <property type="entry name" value="Amidase"/>
</dbReference>
<dbReference type="EMBL" id="BMKX01000001">
    <property type="protein sequence ID" value="GGJ49135.1"/>
    <property type="molecule type" value="Genomic_DNA"/>
</dbReference>
<organism evidence="2 3">
    <name type="scientific">Glutamicibacter ardleyensis</name>
    <dbReference type="NCBI Taxonomy" id="225894"/>
    <lineage>
        <taxon>Bacteria</taxon>
        <taxon>Bacillati</taxon>
        <taxon>Actinomycetota</taxon>
        <taxon>Actinomycetes</taxon>
        <taxon>Micrococcales</taxon>
        <taxon>Micrococcaceae</taxon>
        <taxon>Glutamicibacter</taxon>
    </lineage>
</organism>
<dbReference type="PANTHER" id="PTHR11895:SF173">
    <property type="entry name" value="GLUTAMYL-TRNA AMIDOTRANSFERASE SUBUNIT A"/>
    <property type="match status" value="1"/>
</dbReference>
<evidence type="ECO:0000313" key="3">
    <source>
        <dbReference type="Proteomes" id="UP000606115"/>
    </source>
</evidence>
<dbReference type="NCBIfam" id="NF005450">
    <property type="entry name" value="PRK07042.1"/>
    <property type="match status" value="1"/>
</dbReference>
<dbReference type="Pfam" id="PF01425">
    <property type="entry name" value="Amidase"/>
    <property type="match status" value="1"/>
</dbReference>
<dbReference type="RefSeq" id="WP_188683365.1">
    <property type="nucleotide sequence ID" value="NZ_BMKX01000001.1"/>
</dbReference>
<feature type="domain" description="Amidase" evidence="1">
    <location>
        <begin position="33"/>
        <end position="449"/>
    </location>
</feature>
<dbReference type="GeneID" id="303302868"/>
<dbReference type="SUPFAM" id="SSF75304">
    <property type="entry name" value="Amidase signature (AS) enzymes"/>
    <property type="match status" value="1"/>
</dbReference>
<evidence type="ECO:0000259" key="1">
    <source>
        <dbReference type="Pfam" id="PF01425"/>
    </source>
</evidence>
<accession>A0ABQ2DAK0</accession>
<proteinExistence type="predicted"/>
<gene>
    <name evidence="2" type="primary">gatA</name>
    <name evidence="2" type="ORF">GCM10007173_04650</name>
</gene>
<dbReference type="InterPro" id="IPR036928">
    <property type="entry name" value="AS_sf"/>
</dbReference>
<keyword evidence="3" id="KW-1185">Reference proteome</keyword>
<name>A0ABQ2DAK0_9MICC</name>
<dbReference type="Proteomes" id="UP000606115">
    <property type="component" value="Unassembled WGS sequence"/>
</dbReference>
<reference evidence="3" key="1">
    <citation type="journal article" date="2019" name="Int. J. Syst. Evol. Microbiol.">
        <title>The Global Catalogue of Microorganisms (GCM) 10K type strain sequencing project: providing services to taxonomists for standard genome sequencing and annotation.</title>
        <authorList>
            <consortium name="The Broad Institute Genomics Platform"/>
            <consortium name="The Broad Institute Genome Sequencing Center for Infectious Disease"/>
            <person name="Wu L."/>
            <person name="Ma J."/>
        </authorList>
    </citation>
    <scope>NUCLEOTIDE SEQUENCE [LARGE SCALE GENOMIC DNA]</scope>
    <source>
        <strain evidence="3">CGMCC 1.3685</strain>
    </source>
</reference>
<protein>
    <submittedName>
        <fullName evidence="2">Amidase</fullName>
    </submittedName>
</protein>
<evidence type="ECO:0000313" key="2">
    <source>
        <dbReference type="EMBL" id="GGJ49135.1"/>
    </source>
</evidence>
<dbReference type="InterPro" id="IPR023631">
    <property type="entry name" value="Amidase_dom"/>
</dbReference>
<dbReference type="PANTHER" id="PTHR11895">
    <property type="entry name" value="TRANSAMIDASE"/>
    <property type="match status" value="1"/>
</dbReference>
<comment type="caution">
    <text evidence="2">The sequence shown here is derived from an EMBL/GenBank/DDBJ whole genome shotgun (WGS) entry which is preliminary data.</text>
</comment>